<dbReference type="Proteomes" id="UP000281975">
    <property type="component" value="Unassembled WGS sequence"/>
</dbReference>
<comment type="domain">
    <text evidence="9">Composed of three domains: the N-terminal N domain, which is responsible for interactions with the ribosome, the central G domain, which binds GTP, and the C-terminal M domain, which binds the RNA and the signal sequence of the RNC.</text>
</comment>
<keyword evidence="2 9" id="KW-0547">Nucleotide-binding</keyword>
<evidence type="ECO:0000256" key="4">
    <source>
        <dbReference type="ARBA" id="ARBA00022884"/>
    </source>
</evidence>
<keyword evidence="6 9" id="KW-0733">Signal recognition particle</keyword>
<keyword evidence="13" id="KW-1185">Reference proteome</keyword>
<evidence type="ECO:0000256" key="1">
    <source>
        <dbReference type="ARBA" id="ARBA00005450"/>
    </source>
</evidence>
<dbReference type="GO" id="GO:0006614">
    <property type="term" value="P:SRP-dependent cotranslational protein targeting to membrane"/>
    <property type="evidence" value="ECO:0007669"/>
    <property type="project" value="InterPro"/>
</dbReference>
<dbReference type="NCBIfam" id="TIGR00959">
    <property type="entry name" value="ffh"/>
    <property type="match status" value="1"/>
</dbReference>
<dbReference type="InterPro" id="IPR004780">
    <property type="entry name" value="SRP"/>
</dbReference>
<protein>
    <recommendedName>
        <fullName evidence="9">Signal recognition particle protein</fullName>
        <ecNumber evidence="9">3.6.5.4</ecNumber>
    </recommendedName>
    <alternativeName>
        <fullName evidence="9">Fifty-four homolog</fullName>
    </alternativeName>
</protein>
<accession>A0A420WXN0</accession>
<dbReference type="Gene3D" id="1.10.260.30">
    <property type="entry name" value="Signal recognition particle, SRP54 subunit, M-domain"/>
    <property type="match status" value="1"/>
</dbReference>
<dbReference type="HAMAP" id="MF_00306">
    <property type="entry name" value="SRP54"/>
    <property type="match status" value="1"/>
</dbReference>
<feature type="region of interest" description="Disordered" evidence="10">
    <location>
        <begin position="463"/>
        <end position="488"/>
    </location>
</feature>
<dbReference type="PROSITE" id="PS00300">
    <property type="entry name" value="SRP54"/>
    <property type="match status" value="1"/>
</dbReference>
<dbReference type="InterPro" id="IPR003593">
    <property type="entry name" value="AAA+_ATPase"/>
</dbReference>
<keyword evidence="3 9" id="KW-0378">Hydrolase</keyword>
<dbReference type="EC" id="3.6.5.4" evidence="9"/>
<name>A0A420WXN0_9GAMM</name>
<dbReference type="SUPFAM" id="SSF47446">
    <property type="entry name" value="Signal peptide-binding domain"/>
    <property type="match status" value="1"/>
</dbReference>
<evidence type="ECO:0000259" key="11">
    <source>
        <dbReference type="PROSITE" id="PS00300"/>
    </source>
</evidence>
<feature type="binding site" evidence="9">
    <location>
        <begin position="247"/>
        <end position="250"/>
    </location>
    <ligand>
        <name>GTP</name>
        <dbReference type="ChEBI" id="CHEBI:37565"/>
    </ligand>
</feature>
<dbReference type="GO" id="GO:0008312">
    <property type="term" value="F:7S RNA binding"/>
    <property type="evidence" value="ECO:0007669"/>
    <property type="project" value="InterPro"/>
</dbReference>
<evidence type="ECO:0000256" key="8">
    <source>
        <dbReference type="ARBA" id="ARBA00048027"/>
    </source>
</evidence>
<dbReference type="Gene3D" id="1.20.120.140">
    <property type="entry name" value="Signal recognition particle SRP54, nucleotide-binding domain"/>
    <property type="match status" value="1"/>
</dbReference>
<dbReference type="InterPro" id="IPR042101">
    <property type="entry name" value="SRP54_N_sf"/>
</dbReference>
<comment type="similarity">
    <text evidence="1 9">Belongs to the GTP-binding SRP family. SRP54 subfamily.</text>
</comment>
<dbReference type="Gene3D" id="3.40.50.300">
    <property type="entry name" value="P-loop containing nucleotide triphosphate hydrolases"/>
    <property type="match status" value="1"/>
</dbReference>
<comment type="function">
    <text evidence="9">Involved in targeting and insertion of nascent membrane proteins into the cytoplasmic membrane. Binds to the hydrophobic signal sequence of the ribosome-nascent chain (RNC) as it emerges from the ribosomes. The SRP-RNC complex is then targeted to the cytoplasmic membrane where it interacts with the SRP receptor FtsY. Interaction with FtsY leads to the transfer of the RNC complex to the Sec translocase for insertion into the membrane, the hydrolysis of GTP by both Ffh and FtsY, and the dissociation of the SRP-FtsY complex into the individual components.</text>
</comment>
<evidence type="ECO:0000313" key="12">
    <source>
        <dbReference type="EMBL" id="RKR04521.1"/>
    </source>
</evidence>
<comment type="subunit">
    <text evidence="9">Part of the signal recognition particle protein translocation system, which is composed of SRP and FtsY. SRP is a ribonucleoprotein composed of Ffh and a 4.5S RNA molecule.</text>
</comment>
<evidence type="ECO:0000256" key="9">
    <source>
        <dbReference type="HAMAP-Rule" id="MF_00306"/>
    </source>
</evidence>
<feature type="domain" description="SRP54-type proteins GTP-binding" evidence="11">
    <location>
        <begin position="268"/>
        <end position="281"/>
    </location>
</feature>
<evidence type="ECO:0000256" key="5">
    <source>
        <dbReference type="ARBA" id="ARBA00023134"/>
    </source>
</evidence>
<dbReference type="OrthoDB" id="9804720at2"/>
<dbReference type="EMBL" id="RBIN01000004">
    <property type="protein sequence ID" value="RKR04521.1"/>
    <property type="molecule type" value="Genomic_DNA"/>
</dbReference>
<comment type="subcellular location">
    <subcellularLocation>
        <location evidence="9">Cytoplasm</location>
    </subcellularLocation>
    <text evidence="9">The SRP-RNC complex is targeted to the cytoplasmic membrane.</text>
</comment>
<dbReference type="FunFam" id="3.40.50.300:FF:000022">
    <property type="entry name" value="Signal recognition particle 54 kDa subunit"/>
    <property type="match status" value="1"/>
</dbReference>
<dbReference type="InterPro" id="IPR000897">
    <property type="entry name" value="SRP54_GTPase_dom"/>
</dbReference>
<dbReference type="SMART" id="SM00382">
    <property type="entry name" value="AAA"/>
    <property type="match status" value="1"/>
</dbReference>
<dbReference type="InterPro" id="IPR036891">
    <property type="entry name" value="Signal_recog_part_SRP54_M_sf"/>
</dbReference>
<dbReference type="SMART" id="SM00963">
    <property type="entry name" value="SRP54_N"/>
    <property type="match status" value="1"/>
</dbReference>
<dbReference type="SMART" id="SM00962">
    <property type="entry name" value="SRP54"/>
    <property type="match status" value="1"/>
</dbReference>
<gene>
    <name evidence="9" type="primary">ffh</name>
    <name evidence="12" type="ORF">C7446_1730</name>
</gene>
<keyword evidence="9" id="KW-0963">Cytoplasm</keyword>
<dbReference type="Pfam" id="PF02978">
    <property type="entry name" value="SRP_SPB"/>
    <property type="match status" value="1"/>
</dbReference>
<evidence type="ECO:0000313" key="13">
    <source>
        <dbReference type="Proteomes" id="UP000281975"/>
    </source>
</evidence>
<evidence type="ECO:0000256" key="2">
    <source>
        <dbReference type="ARBA" id="ARBA00022741"/>
    </source>
</evidence>
<dbReference type="GO" id="GO:0048500">
    <property type="term" value="C:signal recognition particle"/>
    <property type="evidence" value="ECO:0007669"/>
    <property type="project" value="UniProtKB-UniRule"/>
</dbReference>
<feature type="binding site" evidence="9">
    <location>
        <begin position="189"/>
        <end position="193"/>
    </location>
    <ligand>
        <name>GTP</name>
        <dbReference type="ChEBI" id="CHEBI:37565"/>
    </ligand>
</feature>
<evidence type="ECO:0000256" key="7">
    <source>
        <dbReference type="ARBA" id="ARBA00023274"/>
    </source>
</evidence>
<dbReference type="Pfam" id="PF00448">
    <property type="entry name" value="SRP54"/>
    <property type="match status" value="1"/>
</dbReference>
<dbReference type="Pfam" id="PF02881">
    <property type="entry name" value="SRP54_N"/>
    <property type="match status" value="1"/>
</dbReference>
<dbReference type="CDD" id="cd18539">
    <property type="entry name" value="SRP_G"/>
    <property type="match status" value="1"/>
</dbReference>
<keyword evidence="4 9" id="KW-0694">RNA-binding</keyword>
<dbReference type="SUPFAM" id="SSF52540">
    <property type="entry name" value="P-loop containing nucleoside triphosphate hydrolases"/>
    <property type="match status" value="1"/>
</dbReference>
<comment type="catalytic activity">
    <reaction evidence="8 9">
        <text>GTP + H2O = GDP + phosphate + H(+)</text>
        <dbReference type="Rhea" id="RHEA:19669"/>
        <dbReference type="ChEBI" id="CHEBI:15377"/>
        <dbReference type="ChEBI" id="CHEBI:15378"/>
        <dbReference type="ChEBI" id="CHEBI:37565"/>
        <dbReference type="ChEBI" id="CHEBI:43474"/>
        <dbReference type="ChEBI" id="CHEBI:58189"/>
        <dbReference type="EC" id="3.6.5.4"/>
    </reaction>
</comment>
<reference evidence="12 13" key="1">
    <citation type="submission" date="2018-10" db="EMBL/GenBank/DDBJ databases">
        <title>Genomic Encyclopedia of Type Strains, Phase IV (KMG-IV): sequencing the most valuable type-strain genomes for metagenomic binning, comparative biology and taxonomic classification.</title>
        <authorList>
            <person name="Goeker M."/>
        </authorList>
    </citation>
    <scope>NUCLEOTIDE SEQUENCE [LARGE SCALE GENOMIC DNA]</scope>
    <source>
        <strain evidence="12 13">DSM 23229</strain>
    </source>
</reference>
<dbReference type="AlphaFoldDB" id="A0A420WXN0"/>
<dbReference type="PANTHER" id="PTHR11564">
    <property type="entry name" value="SIGNAL RECOGNITION PARTICLE 54K PROTEIN SRP54"/>
    <property type="match status" value="1"/>
</dbReference>
<dbReference type="RefSeq" id="WP_121172662.1">
    <property type="nucleotide sequence ID" value="NZ_RBIN01000004.1"/>
</dbReference>
<evidence type="ECO:0000256" key="6">
    <source>
        <dbReference type="ARBA" id="ARBA00023135"/>
    </source>
</evidence>
<keyword evidence="7 9" id="KW-0687">Ribonucleoprotein</keyword>
<dbReference type="InterPro" id="IPR013822">
    <property type="entry name" value="Signal_recog_particl_SRP54_hlx"/>
</dbReference>
<dbReference type="GO" id="GO:0003924">
    <property type="term" value="F:GTPase activity"/>
    <property type="evidence" value="ECO:0007669"/>
    <property type="project" value="UniProtKB-UniRule"/>
</dbReference>
<feature type="binding site" evidence="9">
    <location>
        <begin position="106"/>
        <end position="113"/>
    </location>
    <ligand>
        <name>GTP</name>
        <dbReference type="ChEBI" id="CHEBI:37565"/>
    </ligand>
</feature>
<proteinExistence type="inferred from homology"/>
<dbReference type="GO" id="GO:0005525">
    <property type="term" value="F:GTP binding"/>
    <property type="evidence" value="ECO:0007669"/>
    <property type="project" value="UniProtKB-UniRule"/>
</dbReference>
<evidence type="ECO:0000256" key="10">
    <source>
        <dbReference type="SAM" id="MobiDB-lite"/>
    </source>
</evidence>
<comment type="caution">
    <text evidence="12">The sequence shown here is derived from an EMBL/GenBank/DDBJ whole genome shotgun (WGS) entry which is preliminary data.</text>
</comment>
<evidence type="ECO:0000256" key="3">
    <source>
        <dbReference type="ARBA" id="ARBA00022801"/>
    </source>
</evidence>
<dbReference type="InterPro" id="IPR022941">
    <property type="entry name" value="SRP54"/>
</dbReference>
<dbReference type="InterPro" id="IPR004125">
    <property type="entry name" value="Signal_recog_particle_SRP54_M"/>
</dbReference>
<organism evidence="12 13">
    <name type="scientific">Kushneria sinocarnis</name>
    <dbReference type="NCBI Taxonomy" id="595502"/>
    <lineage>
        <taxon>Bacteria</taxon>
        <taxon>Pseudomonadati</taxon>
        <taxon>Pseudomonadota</taxon>
        <taxon>Gammaproteobacteria</taxon>
        <taxon>Oceanospirillales</taxon>
        <taxon>Halomonadaceae</taxon>
        <taxon>Kushneria</taxon>
    </lineage>
</organism>
<sequence length="488" mass="52888">MFDSLTDRLSQTLKSVTGQAKLTEENIKDTLREVRRALLEADVALPVVKDFVERVRQRAVGQEVSKSLSPGQQFVKIVQQELEAIMGEANVPLELKQQPSIVLMAGLQGAGKTTSVAKLGKYLREREKKKVLVVSTDVYRPAAIDQLETLAAEVGVEFFPSSSDQKPTDIAEAAIRHARIQFHDVVLVDTAGRLHVDEHMMSEIRDLHQAISPQETLFTVDAMTGQDAATTARAFHEALPLTGVILTKADGDSRGGAALSVRQITGKPIKFMGMGEKVDALEPFHPDRVASRILGMGDVLSLIEEAERKVDRGKADQLSKKMKKGESFDLEDFRDQLQQLKNMGGMGSLLEKMPGMGQMAEMAQSQNSEQEFGKLEAMINSMTPRERRKPDLINGSRKRRICAGSGTQVPDLNRLLKQHRQMQKMMKKMGKKGGMQKMMRGMSDMMGGGGAGGMGGPGGGMGGPGGGMGGMGGPGSGMGGGQGRFPRR</sequence>
<keyword evidence="5 9" id="KW-0342">GTP-binding</keyword>
<dbReference type="InterPro" id="IPR027417">
    <property type="entry name" value="P-loop_NTPase"/>
</dbReference>
<dbReference type="PANTHER" id="PTHR11564:SF5">
    <property type="entry name" value="SIGNAL RECOGNITION PARTICLE SUBUNIT SRP54"/>
    <property type="match status" value="1"/>
</dbReference>